<proteinExistence type="predicted"/>
<feature type="non-terminal residue" evidence="2">
    <location>
        <position position="247"/>
    </location>
</feature>
<feature type="region of interest" description="Disordered" evidence="1">
    <location>
        <begin position="122"/>
        <end position="159"/>
    </location>
</feature>
<dbReference type="PANTHER" id="PTHR23509:SF10">
    <property type="entry name" value="LD21067P"/>
    <property type="match status" value="1"/>
</dbReference>
<dbReference type="EMBL" id="CAUOFW020002480">
    <property type="protein sequence ID" value="CAK9154023.1"/>
    <property type="molecule type" value="Genomic_DNA"/>
</dbReference>
<organism evidence="2 3">
    <name type="scientific">Ilex paraguariensis</name>
    <name type="common">yerba mate</name>
    <dbReference type="NCBI Taxonomy" id="185542"/>
    <lineage>
        <taxon>Eukaryota</taxon>
        <taxon>Viridiplantae</taxon>
        <taxon>Streptophyta</taxon>
        <taxon>Embryophyta</taxon>
        <taxon>Tracheophyta</taxon>
        <taxon>Spermatophyta</taxon>
        <taxon>Magnoliopsida</taxon>
        <taxon>eudicotyledons</taxon>
        <taxon>Gunneridae</taxon>
        <taxon>Pentapetalae</taxon>
        <taxon>asterids</taxon>
        <taxon>campanulids</taxon>
        <taxon>Aquifoliales</taxon>
        <taxon>Aquifoliaceae</taxon>
        <taxon>Ilex</taxon>
    </lineage>
</organism>
<name>A0ABC8S9X4_9AQUA</name>
<dbReference type="Proteomes" id="UP001642360">
    <property type="component" value="Unassembled WGS sequence"/>
</dbReference>
<gene>
    <name evidence="2" type="ORF">ILEXP_LOCUS22326</name>
</gene>
<sequence length="247" mass="27349">MVSNQLNSLYVKFLKRNPGYDGKVSLYGHSLGSVLSYDILCHQEILTSPFPMDWMYKEHAKEENVSANINNQSCTVGNDDMGPQTSMSVLLDEHTEASCIPMGPPVSTDSEEPSAIALDYKKSNDTSSSDEEALKPIVDQSDSLLDKQDDLKEPTSMNSEVLVSDSTQIADEVSESDKDKTIKLLSEEIGFLKTRITELESQGIGKGNEADTTTVTNPPVSVRLPSHKNETPKSYTPYIKYTRLKFK</sequence>
<evidence type="ECO:0000313" key="3">
    <source>
        <dbReference type="Proteomes" id="UP001642360"/>
    </source>
</evidence>
<feature type="region of interest" description="Disordered" evidence="1">
    <location>
        <begin position="205"/>
        <end position="234"/>
    </location>
</feature>
<comment type="caution">
    <text evidence="2">The sequence shown here is derived from an EMBL/GenBank/DDBJ whole genome shotgun (WGS) entry which is preliminary data.</text>
</comment>
<evidence type="ECO:0008006" key="4">
    <source>
        <dbReference type="Google" id="ProtNLM"/>
    </source>
</evidence>
<dbReference type="InterPro" id="IPR029058">
    <property type="entry name" value="AB_hydrolase_fold"/>
</dbReference>
<keyword evidence="3" id="KW-1185">Reference proteome</keyword>
<evidence type="ECO:0000313" key="2">
    <source>
        <dbReference type="EMBL" id="CAK9154023.1"/>
    </source>
</evidence>
<accession>A0ABC8S9X4</accession>
<feature type="compositionally biased region" description="Polar residues" evidence="1">
    <location>
        <begin position="210"/>
        <end position="219"/>
    </location>
</feature>
<feature type="compositionally biased region" description="Basic and acidic residues" evidence="1">
    <location>
        <begin position="144"/>
        <end position="153"/>
    </location>
</feature>
<dbReference type="SUPFAM" id="SSF53474">
    <property type="entry name" value="alpha/beta-Hydrolases"/>
    <property type="match status" value="1"/>
</dbReference>
<reference evidence="2 3" key="1">
    <citation type="submission" date="2024-02" db="EMBL/GenBank/DDBJ databases">
        <authorList>
            <person name="Vignale AGUSTIN F."/>
            <person name="Sosa J E."/>
            <person name="Modenutti C."/>
        </authorList>
    </citation>
    <scope>NUCLEOTIDE SEQUENCE [LARGE SCALE GENOMIC DNA]</scope>
</reference>
<protein>
    <recommendedName>
        <fullName evidence="4">DDHD domain-containing protein</fullName>
    </recommendedName>
</protein>
<dbReference type="InterPro" id="IPR058055">
    <property type="entry name" value="PA-PLA1"/>
</dbReference>
<dbReference type="PANTHER" id="PTHR23509">
    <property type="entry name" value="PA-PL1 PHOSPHOLIPASE FAMILY"/>
    <property type="match status" value="1"/>
</dbReference>
<dbReference type="AlphaFoldDB" id="A0ABC8S9X4"/>
<evidence type="ECO:0000256" key="1">
    <source>
        <dbReference type="SAM" id="MobiDB-lite"/>
    </source>
</evidence>